<dbReference type="InterPro" id="IPR003661">
    <property type="entry name" value="HisK_dim/P_dom"/>
</dbReference>
<accession>A0ABW9GZ21</accession>
<dbReference type="SMART" id="SM00388">
    <property type="entry name" value="HisKA"/>
    <property type="match status" value="1"/>
</dbReference>
<dbReference type="Pfam" id="PF02518">
    <property type="entry name" value="HATPase_c"/>
    <property type="match status" value="1"/>
</dbReference>
<dbReference type="EC" id="2.7.13.3" evidence="2"/>
<dbReference type="InterPro" id="IPR004358">
    <property type="entry name" value="Sig_transdc_His_kin-like_C"/>
</dbReference>
<dbReference type="SUPFAM" id="SSF47384">
    <property type="entry name" value="Homodimeric domain of signal transducing histidine kinase"/>
    <property type="match status" value="1"/>
</dbReference>
<proteinExistence type="predicted"/>
<dbReference type="CDD" id="cd00075">
    <property type="entry name" value="HATPase"/>
    <property type="match status" value="1"/>
</dbReference>
<dbReference type="PRINTS" id="PR00344">
    <property type="entry name" value="BCTRLSENSOR"/>
</dbReference>
<evidence type="ECO:0000256" key="2">
    <source>
        <dbReference type="ARBA" id="ARBA00012438"/>
    </source>
</evidence>
<evidence type="ECO:0000256" key="5">
    <source>
        <dbReference type="ARBA" id="ARBA00022777"/>
    </source>
</evidence>
<evidence type="ECO:0000313" key="9">
    <source>
        <dbReference type="Proteomes" id="UP001631949"/>
    </source>
</evidence>
<evidence type="ECO:0000256" key="4">
    <source>
        <dbReference type="ARBA" id="ARBA00022679"/>
    </source>
</evidence>
<dbReference type="GO" id="GO:0016301">
    <property type="term" value="F:kinase activity"/>
    <property type="evidence" value="ECO:0007669"/>
    <property type="project" value="UniProtKB-KW"/>
</dbReference>
<dbReference type="SUPFAM" id="SSF55874">
    <property type="entry name" value="ATPase domain of HSP90 chaperone/DNA topoisomerase II/histidine kinase"/>
    <property type="match status" value="1"/>
</dbReference>
<dbReference type="InterPro" id="IPR036890">
    <property type="entry name" value="HATPase_C_sf"/>
</dbReference>
<name>A0ABW9GZ21_9FIRM</name>
<keyword evidence="4" id="KW-0808">Transferase</keyword>
<dbReference type="Proteomes" id="UP001631949">
    <property type="component" value="Unassembled WGS sequence"/>
</dbReference>
<keyword evidence="5 8" id="KW-0418">Kinase</keyword>
<keyword evidence="6" id="KW-0902">Two-component regulatory system</keyword>
<dbReference type="Gene3D" id="1.10.287.130">
    <property type="match status" value="1"/>
</dbReference>
<dbReference type="InterPro" id="IPR003594">
    <property type="entry name" value="HATPase_dom"/>
</dbReference>
<dbReference type="InterPro" id="IPR050736">
    <property type="entry name" value="Sensor_HK_Regulatory"/>
</dbReference>
<dbReference type="RefSeq" id="WP_408977483.1">
    <property type="nucleotide sequence ID" value="NZ_JBJUVG010000007.1"/>
</dbReference>
<dbReference type="PANTHER" id="PTHR43711">
    <property type="entry name" value="TWO-COMPONENT HISTIDINE KINASE"/>
    <property type="match status" value="1"/>
</dbReference>
<dbReference type="SMART" id="SM00387">
    <property type="entry name" value="HATPase_c"/>
    <property type="match status" value="1"/>
</dbReference>
<evidence type="ECO:0000256" key="3">
    <source>
        <dbReference type="ARBA" id="ARBA00022553"/>
    </source>
</evidence>
<evidence type="ECO:0000259" key="7">
    <source>
        <dbReference type="PROSITE" id="PS50109"/>
    </source>
</evidence>
<evidence type="ECO:0000313" key="8">
    <source>
        <dbReference type="EMBL" id="MFM9413869.1"/>
    </source>
</evidence>
<organism evidence="8 9">
    <name type="scientific">Peptococcus simiae</name>
    <dbReference type="NCBI Taxonomy" id="1643805"/>
    <lineage>
        <taxon>Bacteria</taxon>
        <taxon>Bacillati</taxon>
        <taxon>Bacillota</taxon>
        <taxon>Clostridia</taxon>
        <taxon>Eubacteriales</taxon>
        <taxon>Peptococcaceae</taxon>
        <taxon>Peptococcus</taxon>
    </lineage>
</organism>
<protein>
    <recommendedName>
        <fullName evidence="2">histidine kinase</fullName>
        <ecNumber evidence="2">2.7.13.3</ecNumber>
    </recommendedName>
</protein>
<sequence>MFKRRKREDRLARLVDAISRGQPFSVTYNESLSSALESRLMAIWRRQEWQKAQLAEERNRSAALIADIAHQCKTPLANLQLYSDLLSEAPLAEAQAAQVDALLAQTEKLTFLLDALLKGARLEAGLITTKPEKAALFPLIRQAVSASQPAAREKGIRIKVEAPETFACYDLKWTAEALANVLDNAIKYAPAESLIQVAVLPLSFYTRIDVTDQGPGIIPGEEAYIFNRFYRSASVHQSPGVGLGLYLAREILAAQKGYITVQNVPGACFSLYLPNQAESV</sequence>
<keyword evidence="9" id="KW-1185">Reference proteome</keyword>
<reference evidence="8 9" key="1">
    <citation type="journal article" date="2016" name="Int. J. Syst. Evol. Microbiol.">
        <title>Peptococcus simiae sp. nov., isolated from rhesus macaque faeces and emended description of the genus Peptococcus.</title>
        <authorList>
            <person name="Shkoporov A.N."/>
            <person name="Efimov B.A."/>
            <person name="Kondova I."/>
            <person name="Ouwerling B."/>
            <person name="Chaplin A.V."/>
            <person name="Shcherbakova V.A."/>
            <person name="Langermans J.A.M."/>
        </authorList>
    </citation>
    <scope>NUCLEOTIDE SEQUENCE [LARGE SCALE GENOMIC DNA]</scope>
    <source>
        <strain evidence="8 9">M108</strain>
    </source>
</reference>
<dbReference type="Gene3D" id="3.30.565.10">
    <property type="entry name" value="Histidine kinase-like ATPase, C-terminal domain"/>
    <property type="match status" value="1"/>
</dbReference>
<dbReference type="EMBL" id="JBJUVG010000007">
    <property type="protein sequence ID" value="MFM9413869.1"/>
    <property type="molecule type" value="Genomic_DNA"/>
</dbReference>
<dbReference type="PANTHER" id="PTHR43711:SF32">
    <property type="entry name" value="SENSOR-TYPE HISTIDINE KINASE PRRB"/>
    <property type="match status" value="1"/>
</dbReference>
<gene>
    <name evidence="8" type="ORF">ACKQTC_05780</name>
</gene>
<keyword evidence="3" id="KW-0597">Phosphoprotein</keyword>
<dbReference type="InterPro" id="IPR005467">
    <property type="entry name" value="His_kinase_dom"/>
</dbReference>
<evidence type="ECO:0000256" key="1">
    <source>
        <dbReference type="ARBA" id="ARBA00000085"/>
    </source>
</evidence>
<dbReference type="PROSITE" id="PS50109">
    <property type="entry name" value="HIS_KIN"/>
    <property type="match status" value="1"/>
</dbReference>
<evidence type="ECO:0000256" key="6">
    <source>
        <dbReference type="ARBA" id="ARBA00023012"/>
    </source>
</evidence>
<dbReference type="InterPro" id="IPR036097">
    <property type="entry name" value="HisK_dim/P_sf"/>
</dbReference>
<dbReference type="CDD" id="cd00082">
    <property type="entry name" value="HisKA"/>
    <property type="match status" value="1"/>
</dbReference>
<comment type="catalytic activity">
    <reaction evidence="1">
        <text>ATP + protein L-histidine = ADP + protein N-phospho-L-histidine.</text>
        <dbReference type="EC" id="2.7.13.3"/>
    </reaction>
</comment>
<feature type="domain" description="Histidine kinase" evidence="7">
    <location>
        <begin position="67"/>
        <end position="277"/>
    </location>
</feature>
<comment type="caution">
    <text evidence="8">The sequence shown here is derived from an EMBL/GenBank/DDBJ whole genome shotgun (WGS) entry which is preliminary data.</text>
</comment>
<dbReference type="Pfam" id="PF00512">
    <property type="entry name" value="HisKA"/>
    <property type="match status" value="1"/>
</dbReference>